<evidence type="ECO:0000259" key="9">
    <source>
        <dbReference type="Pfam" id="PF13515"/>
    </source>
</evidence>
<feature type="transmembrane region" description="Helical" evidence="7">
    <location>
        <begin position="402"/>
        <end position="419"/>
    </location>
</feature>
<dbReference type="Pfam" id="PF13515">
    <property type="entry name" value="FUSC_2"/>
    <property type="match status" value="1"/>
</dbReference>
<dbReference type="PANTHER" id="PTHR30509:SF8">
    <property type="entry name" value="INNER MEMBRANE PROTEIN YCCS"/>
    <property type="match status" value="1"/>
</dbReference>
<keyword evidence="5 7" id="KW-0472">Membrane</keyword>
<keyword evidence="4 7" id="KW-1133">Transmembrane helix</keyword>
<dbReference type="Pfam" id="PF12805">
    <property type="entry name" value="FUSC-like"/>
    <property type="match status" value="1"/>
</dbReference>
<dbReference type="PANTHER" id="PTHR30509">
    <property type="entry name" value="P-HYDROXYBENZOIC ACID EFFLUX PUMP SUBUNIT-RELATED"/>
    <property type="match status" value="1"/>
</dbReference>
<evidence type="ECO:0000259" key="8">
    <source>
        <dbReference type="Pfam" id="PF12805"/>
    </source>
</evidence>
<evidence type="ECO:0000256" key="7">
    <source>
        <dbReference type="SAM" id="Phobius"/>
    </source>
</evidence>
<keyword evidence="11" id="KW-1185">Reference proteome</keyword>
<evidence type="ECO:0000313" key="10">
    <source>
        <dbReference type="EMBL" id="MFK2873295.1"/>
    </source>
</evidence>
<comment type="caution">
    <text evidence="10">The sequence shown here is derived from an EMBL/GenBank/DDBJ whole genome shotgun (WGS) entry which is preliminary data.</text>
</comment>
<dbReference type="Proteomes" id="UP001620405">
    <property type="component" value="Unassembled WGS sequence"/>
</dbReference>
<dbReference type="RefSeq" id="WP_284397761.1">
    <property type="nucleotide sequence ID" value="NZ_BSNQ01000003.1"/>
</dbReference>
<protein>
    <submittedName>
        <fullName evidence="10">TIGR01666 family membrane protein</fullName>
    </submittedName>
</protein>
<feature type="transmembrane region" description="Helical" evidence="7">
    <location>
        <begin position="470"/>
        <end position="487"/>
    </location>
</feature>
<feature type="transmembrane region" description="Helical" evidence="7">
    <location>
        <begin position="150"/>
        <end position="169"/>
    </location>
</feature>
<comment type="similarity">
    <text evidence="6">Belongs to the YccS/YhfK family.</text>
</comment>
<evidence type="ECO:0000313" key="11">
    <source>
        <dbReference type="Proteomes" id="UP001620405"/>
    </source>
</evidence>
<evidence type="ECO:0000256" key="2">
    <source>
        <dbReference type="ARBA" id="ARBA00022475"/>
    </source>
</evidence>
<evidence type="ECO:0000256" key="1">
    <source>
        <dbReference type="ARBA" id="ARBA00004651"/>
    </source>
</evidence>
<accession>A0ABW8ITJ6</accession>
<feature type="transmembrane region" description="Helical" evidence="7">
    <location>
        <begin position="494"/>
        <end position="511"/>
    </location>
</feature>
<sequence>MFPRLPFAHYWRSLRGSDRFAECLRVLLALNGVIVYGLSTRQTAAMVPAMLGVIACALAETEDHWRTRIGTLLITLSCFAGVAFAVEWLLPYPVAFAFALPLMTFVLVMLGAVSARYATIAGGTLILAVYTMIGTDQPQGPPANVLSEPVQLLAGAAWYGVLSLLWSVLSPQLAVRHALARVFDGLADYMDNKAALFTPVRGADRDALLLTLAMQNERVVEALNDTRIVLIDRIGMRRPRGATAARLQLYFKAQDIHERISSSHYPYAALAEAFYHSDLLFRCEHMLRLEARQCRRHAEALRLRIAPANGTELRAAQADLHASIELLRNEIQPPAKPLLRSLDALLRNITAIQALLEHETSPMATVTGDDSALQNPAPQSLSEAWERVAIQLTPRSSRFRHALRLAVALMAGYGILHLVHPQHGYWILLTTLLVCQPSYGATRMRMLQRVLGTVIGVVIGWATLRLLPTAHWQLLLIVLSGVVFFAARLRRYSIATAAITVFVVLCFNQAGNGYEVMWPRLLDTLIGAAIAALSIYLILPDWQGRQLDQVLANTLRSDARYLEQIMAQYVHGKRDDLAYRVARREAHNADAALSGVLANMLREPGRQRRGNEDLLRFLTIAHTMLGHISALGAHRQAIGSPQARDTVTLAGNLMVTQLEHLADALTAHTTMSPADGELQQSMTPHVDGIEDETARLVLGQLALIMAHRDRLAAVVRDIQAG</sequence>
<proteinExistence type="inferred from homology"/>
<dbReference type="InterPro" id="IPR010020">
    <property type="entry name" value="Integral_membrane_YCCS_YHJK"/>
</dbReference>
<reference evidence="10 11" key="1">
    <citation type="submission" date="2020-10" db="EMBL/GenBank/DDBJ databases">
        <title>Phylogeny of dyella-like bacteria.</title>
        <authorList>
            <person name="Fu J."/>
        </authorList>
    </citation>
    <scope>NUCLEOTIDE SEQUENCE [LARGE SCALE GENOMIC DNA]</scope>
    <source>
        <strain evidence="10 11">DHOB07</strain>
    </source>
</reference>
<keyword evidence="3 7" id="KW-0812">Transmembrane</keyword>
<feature type="transmembrane region" description="Helical" evidence="7">
    <location>
        <begin position="446"/>
        <end position="464"/>
    </location>
</feature>
<evidence type="ECO:0000256" key="3">
    <source>
        <dbReference type="ARBA" id="ARBA00022692"/>
    </source>
</evidence>
<evidence type="ECO:0000256" key="6">
    <source>
        <dbReference type="ARBA" id="ARBA00043993"/>
    </source>
</evidence>
<dbReference type="EMBL" id="JADIKG010000011">
    <property type="protein sequence ID" value="MFK2873295.1"/>
    <property type="molecule type" value="Genomic_DNA"/>
</dbReference>
<dbReference type="InterPro" id="IPR032692">
    <property type="entry name" value="YccS_N"/>
</dbReference>
<feature type="domain" description="Integral membrane protein YccS N-terminal" evidence="8">
    <location>
        <begin position="72"/>
        <end position="356"/>
    </location>
</feature>
<keyword evidence="2" id="KW-1003">Cell membrane</keyword>
<gene>
    <name evidence="10" type="primary">yccS</name>
    <name evidence="10" type="ORF">ISP13_07080</name>
</gene>
<feature type="transmembrane region" description="Helical" evidence="7">
    <location>
        <begin position="92"/>
        <end position="110"/>
    </location>
</feature>
<evidence type="ECO:0000256" key="5">
    <source>
        <dbReference type="ARBA" id="ARBA00023136"/>
    </source>
</evidence>
<feature type="transmembrane region" description="Helical" evidence="7">
    <location>
        <begin position="517"/>
        <end position="539"/>
    </location>
</feature>
<dbReference type="InterPro" id="IPR049453">
    <property type="entry name" value="Memb_transporter_dom"/>
</dbReference>
<feature type="transmembrane region" description="Helical" evidence="7">
    <location>
        <begin position="68"/>
        <end position="86"/>
    </location>
</feature>
<feature type="transmembrane region" description="Helical" evidence="7">
    <location>
        <begin position="44"/>
        <end position="61"/>
    </location>
</feature>
<feature type="domain" description="Integral membrane bound transporter" evidence="9">
    <location>
        <begin position="414"/>
        <end position="533"/>
    </location>
</feature>
<feature type="transmembrane region" description="Helical" evidence="7">
    <location>
        <begin position="117"/>
        <end position="135"/>
    </location>
</feature>
<dbReference type="NCBIfam" id="TIGR01667">
    <property type="entry name" value="YCCS_YHFK"/>
    <property type="match status" value="1"/>
</dbReference>
<comment type="subcellular location">
    <subcellularLocation>
        <location evidence="1">Cell membrane</location>
        <topology evidence="1">Multi-pass membrane protein</topology>
    </subcellularLocation>
</comment>
<dbReference type="NCBIfam" id="TIGR01666">
    <property type="entry name" value="YCCS"/>
    <property type="match status" value="1"/>
</dbReference>
<feature type="transmembrane region" description="Helical" evidence="7">
    <location>
        <begin position="425"/>
        <end position="441"/>
    </location>
</feature>
<dbReference type="InterPro" id="IPR010019">
    <property type="entry name" value="Integral_membrane_YccS"/>
</dbReference>
<feature type="transmembrane region" description="Helical" evidence="7">
    <location>
        <begin position="20"/>
        <end position="38"/>
    </location>
</feature>
<name>A0ABW8ITJ6_9GAMM</name>
<organism evidence="10 11">
    <name type="scientific">Dyella lipolytica</name>
    <dbReference type="NCBI Taxonomy" id="1867835"/>
    <lineage>
        <taxon>Bacteria</taxon>
        <taxon>Pseudomonadati</taxon>
        <taxon>Pseudomonadota</taxon>
        <taxon>Gammaproteobacteria</taxon>
        <taxon>Lysobacterales</taxon>
        <taxon>Rhodanobacteraceae</taxon>
        <taxon>Dyella</taxon>
    </lineage>
</organism>
<evidence type="ECO:0000256" key="4">
    <source>
        <dbReference type="ARBA" id="ARBA00022989"/>
    </source>
</evidence>